<dbReference type="EMBL" id="VLKZ01000006">
    <property type="protein sequence ID" value="TWI55834.1"/>
    <property type="molecule type" value="Genomic_DNA"/>
</dbReference>
<comment type="caution">
    <text evidence="2">The sequence shown here is derived from an EMBL/GenBank/DDBJ whole genome shotgun (WGS) entry which is preliminary data.</text>
</comment>
<dbReference type="AlphaFoldDB" id="A0A562QGG7"/>
<dbReference type="InterPro" id="IPR009403">
    <property type="entry name" value="UPF0637"/>
</dbReference>
<dbReference type="Pfam" id="PF06335">
    <property type="entry name" value="DUF1054"/>
    <property type="match status" value="1"/>
</dbReference>
<reference evidence="2 3" key="1">
    <citation type="journal article" date="2015" name="Stand. Genomic Sci.">
        <title>Genomic Encyclopedia of Bacterial and Archaeal Type Strains, Phase III: the genomes of soil and plant-associated and newly described type strains.</title>
        <authorList>
            <person name="Whitman W.B."/>
            <person name="Woyke T."/>
            <person name="Klenk H.P."/>
            <person name="Zhou Y."/>
            <person name="Lilburn T.G."/>
            <person name="Beck B.J."/>
            <person name="De Vos P."/>
            <person name="Vandamme P."/>
            <person name="Eisen J.A."/>
            <person name="Garrity G."/>
            <person name="Hugenholtz P."/>
            <person name="Kyrpides N.C."/>
        </authorList>
    </citation>
    <scope>NUCLEOTIDE SEQUENCE [LARGE SCALE GENOMIC DNA]</scope>
    <source>
        <strain evidence="2 3">CGMCC 1.10116</strain>
    </source>
</reference>
<evidence type="ECO:0000313" key="3">
    <source>
        <dbReference type="Proteomes" id="UP000315711"/>
    </source>
</evidence>
<evidence type="ECO:0000256" key="1">
    <source>
        <dbReference type="HAMAP-Rule" id="MF_01851"/>
    </source>
</evidence>
<evidence type="ECO:0000313" key="2">
    <source>
        <dbReference type="EMBL" id="TWI55834.1"/>
    </source>
</evidence>
<name>A0A562QGG7_9BACI</name>
<protein>
    <recommendedName>
        <fullName evidence="1">UPF0637 protein IQ10_02394</fullName>
    </recommendedName>
</protein>
<keyword evidence="3" id="KW-1185">Reference proteome</keyword>
<dbReference type="Proteomes" id="UP000315711">
    <property type="component" value="Unassembled WGS sequence"/>
</dbReference>
<sequence length="215" mass="24829">MNLTGFTKNDFDVFHIEGLDERMEGIQTLIQPKFKEIGEVLASDLSMAIGNEMHLHIAKHARRKVNPPNDTWLAICDNKRGYKKHPHFQLGLFDDHLFIWLALIYELPNKSAIAESFLEKADSLFHDLPIDFVLSLDHMKKDAVAISSLAEDELKANLKRFRDVKKAELLIGRHIKPDDPVVKNGQALIKFTKETYEQLLPFYQQAMRTTEYLLK</sequence>
<dbReference type="PIRSF" id="PIRSF021332">
    <property type="entry name" value="DUF1054"/>
    <property type="match status" value="1"/>
</dbReference>
<accession>A0A562QGG7</accession>
<dbReference type="OrthoDB" id="9812818at2"/>
<dbReference type="InterPro" id="IPR053707">
    <property type="entry name" value="UPF0637_domain_sf"/>
</dbReference>
<dbReference type="Gene3D" id="3.30.930.20">
    <property type="entry name" value="Protein of unknown function DUF1054"/>
    <property type="match status" value="1"/>
</dbReference>
<dbReference type="HAMAP" id="MF_01851">
    <property type="entry name" value="UPF0637"/>
    <property type="match status" value="1"/>
</dbReference>
<dbReference type="RefSeq" id="WP_144450694.1">
    <property type="nucleotide sequence ID" value="NZ_VLKZ01000006.1"/>
</dbReference>
<gene>
    <name evidence="2" type="ORF">IQ10_02394</name>
</gene>
<organism evidence="2 3">
    <name type="scientific">Halalkalibacter nanhaiisediminis</name>
    <dbReference type="NCBI Taxonomy" id="688079"/>
    <lineage>
        <taxon>Bacteria</taxon>
        <taxon>Bacillati</taxon>
        <taxon>Bacillota</taxon>
        <taxon>Bacilli</taxon>
        <taxon>Bacillales</taxon>
        <taxon>Bacillaceae</taxon>
        <taxon>Halalkalibacter</taxon>
    </lineage>
</organism>
<dbReference type="SUPFAM" id="SSF142913">
    <property type="entry name" value="YktB/PF0168-like"/>
    <property type="match status" value="1"/>
</dbReference>
<proteinExistence type="inferred from homology"/>
<comment type="similarity">
    <text evidence="1">Belongs to the UPF0637 family.</text>
</comment>